<keyword evidence="1" id="KW-0677">Repeat</keyword>
<reference evidence="4 5" key="1">
    <citation type="journal article" date="2015" name="Nat. Commun.">
        <title>Production of butyrate from lysine and the Amadori product fructoselysine by a human gut commensal.</title>
        <authorList>
            <person name="Bui T.P."/>
            <person name="Ritari J."/>
            <person name="Boeren S."/>
            <person name="de Waard P."/>
            <person name="Plugge C.M."/>
            <person name="de Vos W.M."/>
        </authorList>
    </citation>
    <scope>NUCLEOTIDE SEQUENCE [LARGE SCALE GENOMIC DNA]</scope>
    <source>
        <strain evidence="4 5">AF211</strain>
    </source>
</reference>
<dbReference type="InterPro" id="IPR001119">
    <property type="entry name" value="SLH_dom"/>
</dbReference>
<gene>
    <name evidence="4" type="ORF">IB211_03372</name>
</gene>
<dbReference type="KEGG" id="ibu:IB211_03372"/>
<organism evidence="4 5">
    <name type="scientific">Intestinimonas butyriciproducens</name>
    <dbReference type="NCBI Taxonomy" id="1297617"/>
    <lineage>
        <taxon>Bacteria</taxon>
        <taxon>Bacillati</taxon>
        <taxon>Bacillota</taxon>
        <taxon>Clostridia</taxon>
        <taxon>Eubacteriales</taxon>
        <taxon>Intestinimonas</taxon>
    </lineage>
</organism>
<reference evidence="5" key="2">
    <citation type="submission" date="2015-04" db="EMBL/GenBank/DDBJ databases">
        <title>A butyrogenic pathway from the amino acid lysine in a human gut commensal.</title>
        <authorList>
            <person name="de Vos W.M."/>
            <person name="Bui N.T.P."/>
            <person name="Plugge C.M."/>
            <person name="Ritari J."/>
        </authorList>
    </citation>
    <scope>NUCLEOTIDE SEQUENCE [LARGE SCALE GENOMIC DNA]</scope>
    <source>
        <strain evidence="5">AF211</strain>
    </source>
</reference>
<evidence type="ECO:0000259" key="3">
    <source>
        <dbReference type="PROSITE" id="PS51272"/>
    </source>
</evidence>
<dbReference type="PROSITE" id="PS51272">
    <property type="entry name" value="SLH"/>
    <property type="match status" value="2"/>
</dbReference>
<dbReference type="AlphaFoldDB" id="A0A0S2W9T1"/>
<feature type="chain" id="PRO_5006606446" description="SLH domain-containing protein" evidence="2">
    <location>
        <begin position="23"/>
        <end position="313"/>
    </location>
</feature>
<evidence type="ECO:0000313" key="5">
    <source>
        <dbReference type="Proteomes" id="UP000064844"/>
    </source>
</evidence>
<dbReference type="Pfam" id="PF00395">
    <property type="entry name" value="SLH"/>
    <property type="match status" value="2"/>
</dbReference>
<dbReference type="EMBL" id="CP011307">
    <property type="protein sequence ID" value="ALP95760.1"/>
    <property type="molecule type" value="Genomic_DNA"/>
</dbReference>
<evidence type="ECO:0000256" key="1">
    <source>
        <dbReference type="ARBA" id="ARBA00022737"/>
    </source>
</evidence>
<dbReference type="Proteomes" id="UP000064844">
    <property type="component" value="Chromosome"/>
</dbReference>
<keyword evidence="2" id="KW-0732">Signal</keyword>
<evidence type="ECO:0000313" key="4">
    <source>
        <dbReference type="EMBL" id="ALP95760.1"/>
    </source>
</evidence>
<evidence type="ECO:0000256" key="2">
    <source>
        <dbReference type="SAM" id="SignalP"/>
    </source>
</evidence>
<protein>
    <recommendedName>
        <fullName evidence="3">SLH domain-containing protein</fullName>
    </recommendedName>
</protein>
<feature type="domain" description="SLH" evidence="3">
    <location>
        <begin position="247"/>
        <end position="311"/>
    </location>
</feature>
<proteinExistence type="predicted"/>
<accession>A0A0S2W9T1</accession>
<dbReference type="RefSeq" id="WP_058118677.1">
    <property type="nucleotide sequence ID" value="NZ_CP011307.1"/>
</dbReference>
<feature type="domain" description="SLH" evidence="3">
    <location>
        <begin position="19"/>
        <end position="82"/>
    </location>
</feature>
<feature type="signal peptide" evidence="2">
    <location>
        <begin position="1"/>
        <end position="22"/>
    </location>
</feature>
<dbReference type="eggNOG" id="COG5279">
    <property type="taxonomic scope" value="Bacteria"/>
</dbReference>
<name>A0A0S2W9T1_9FIRM</name>
<keyword evidence="5" id="KW-1185">Reference proteome</keyword>
<dbReference type="STRING" id="1297617.IB211_03372"/>
<sequence>MRPRFFPLALALSVLLALPAAAFSDVPANTWYASSAAQCQQAGLLKGTSSDTFSPDKTVTLAEVMTVAARLSYQQSGGNGELPTAPESWGTGSINTPAGAVLLSFSSEDLDHKLSYYFDSTTPRRLHLLLEVNSQEYKALSPAGGAAEVSLTLNGAIVLTGFLAPASDGTLRIEFTAAVGLNYTAFHRELSSFLPAPARGLWYRNALWYAREHGLMDAQPMETPFEAPASREELGEWILSALPADCFPAITTLDSLPDTEDPGVLTLYRAGIFTGVDAQGTFAGNRTLTRAELAAVLARVLDPQQRVSLNSRD</sequence>